<evidence type="ECO:0000256" key="1">
    <source>
        <dbReference type="SAM" id="MobiDB-lite"/>
    </source>
</evidence>
<gene>
    <name evidence="4" type="ORF">NE663_04275</name>
</gene>
<reference evidence="4 5" key="1">
    <citation type="submission" date="2022-06" db="EMBL/GenBank/DDBJ databases">
        <title>Isolation of gut microbiota from human fecal samples.</title>
        <authorList>
            <person name="Pamer E.G."/>
            <person name="Barat B."/>
            <person name="Waligurski E."/>
            <person name="Medina S."/>
            <person name="Paddock L."/>
            <person name="Mostad J."/>
        </authorList>
    </citation>
    <scope>NUCLEOTIDE SEQUENCE [LARGE SCALE GENOMIC DNA]</scope>
    <source>
        <strain evidence="4 5">DFI.6.1</strain>
    </source>
</reference>
<feature type="chain" id="PRO_5047371713" evidence="3">
    <location>
        <begin position="30"/>
        <end position="572"/>
    </location>
</feature>
<feature type="transmembrane region" description="Helical" evidence="2">
    <location>
        <begin position="548"/>
        <end position="567"/>
    </location>
</feature>
<keyword evidence="5" id="KW-1185">Reference proteome</keyword>
<organism evidence="4 5">
    <name type="scientific">Massilicoli timonensis</name>
    <dbReference type="NCBI Taxonomy" id="2015901"/>
    <lineage>
        <taxon>Bacteria</taxon>
        <taxon>Bacillati</taxon>
        <taxon>Bacillota</taxon>
        <taxon>Erysipelotrichia</taxon>
        <taxon>Erysipelotrichales</taxon>
        <taxon>Erysipelotrichaceae</taxon>
        <taxon>Massilicoli</taxon>
    </lineage>
</organism>
<dbReference type="NCBIfam" id="TIGR01167">
    <property type="entry name" value="LPXTG_anchor"/>
    <property type="match status" value="1"/>
</dbReference>
<dbReference type="EMBL" id="JANGCH010000004">
    <property type="protein sequence ID" value="MCQ5121473.1"/>
    <property type="molecule type" value="Genomic_DNA"/>
</dbReference>
<protein>
    <submittedName>
        <fullName evidence="4">LPXTG cell wall anchor domain-containing protein</fullName>
    </submittedName>
</protein>
<evidence type="ECO:0000256" key="2">
    <source>
        <dbReference type="SAM" id="Phobius"/>
    </source>
</evidence>
<evidence type="ECO:0000313" key="4">
    <source>
        <dbReference type="EMBL" id="MCQ5121473.1"/>
    </source>
</evidence>
<feature type="signal peptide" evidence="3">
    <location>
        <begin position="1"/>
        <end position="29"/>
    </location>
</feature>
<keyword evidence="3" id="KW-0732">Signal</keyword>
<keyword evidence="2" id="KW-0472">Membrane</keyword>
<evidence type="ECO:0000313" key="5">
    <source>
        <dbReference type="Proteomes" id="UP001524435"/>
    </source>
</evidence>
<dbReference type="Proteomes" id="UP001524435">
    <property type="component" value="Unassembled WGS sequence"/>
</dbReference>
<feature type="region of interest" description="Disordered" evidence="1">
    <location>
        <begin position="520"/>
        <end position="544"/>
    </location>
</feature>
<accession>A0ABT1SJS1</accession>
<comment type="caution">
    <text evidence="4">The sequence shown here is derived from an EMBL/GenBank/DDBJ whole genome shotgun (WGS) entry which is preliminary data.</text>
</comment>
<evidence type="ECO:0000256" key="3">
    <source>
        <dbReference type="SAM" id="SignalP"/>
    </source>
</evidence>
<keyword evidence="2" id="KW-1133">Transmembrane helix</keyword>
<dbReference type="RefSeq" id="WP_256197561.1">
    <property type="nucleotide sequence ID" value="NZ_JANGCH010000004.1"/>
</dbReference>
<sequence length="572" mass="60696">MKRKNVVFTTLTSFALAAAMFSSTVPVHADGALSQTAFMEQLKQSNYQFDEAVVVEVTSMLELNQKASISNVTFVDKGIQDAHVVWINGEVTLNNVTIQAEETSKSGLYVGAGADLSVNDLTISHNSAKGAPIIANRNAKADFNGKLDLTLSEGSWYGINVDSGAKVDLSDADLVVKTHDNNKTQSALCIDDSDANTVVMPKDSTLSTVATEDGQLAYVNADDLGDFIMAKKDKDVTEVVLNSDITLTSPLYLQEGMTIKGNGHAFKGSEALGKENVVTAMAKDEVVVLDDVQIVTTEFNKCGLHVYGGNVTANNLVIDNTKTAGGAAVVLNGGTLETSNATFLLGDNSWGAVNVDNRSGVEPKLTIADSVKVEAPEGKSTSLFYVDESKADVIDLNDTVDIKADTTMTVNGDTFTLSEDGEIIPHIMITIAAVVDGKVVDLSDVVDPSELSVEALKGYVFSEADLEELSAIAKDLDFEGHVFQGFFLDQEGTKALKANEAINEDTTIYMIWNKKATITPVDPTTPQDKPQTPNTTPSAPNTGDTTTAGAYALLALLSLGLAGTIALKKKLN</sequence>
<dbReference type="InterPro" id="IPR012332">
    <property type="entry name" value="Autotransporter_pectin_lyase_C"/>
</dbReference>
<dbReference type="Gene3D" id="2.160.20.20">
    <property type="match status" value="1"/>
</dbReference>
<keyword evidence="2" id="KW-0812">Transmembrane</keyword>
<proteinExistence type="predicted"/>
<name>A0ABT1SJS1_9FIRM</name>